<proteinExistence type="inferred from homology"/>
<reference evidence="6" key="2">
    <citation type="submission" date="2020-06" db="EMBL/GenBank/DDBJ databases">
        <authorList>
            <person name="Ji K."/>
            <person name="Li J."/>
        </authorList>
    </citation>
    <scope>NUCLEOTIDE SEQUENCE</scope>
    <source>
        <strain evidence="6">JKM2019</strain>
        <tissue evidence="6">Whole body</tissue>
    </source>
</reference>
<evidence type="ECO:0000256" key="1">
    <source>
        <dbReference type="ARBA" id="ARBA00023209"/>
    </source>
</evidence>
<dbReference type="SUPFAM" id="SSF56112">
    <property type="entry name" value="Protein kinase-like (PK-like)"/>
    <property type="match status" value="1"/>
</dbReference>
<comment type="similarity">
    <text evidence="4">Belongs to the choline/ethanolamine kinase family.</text>
</comment>
<keyword evidence="2" id="KW-1208">Phospholipid metabolism</keyword>
<evidence type="ECO:0000256" key="3">
    <source>
        <dbReference type="ARBA" id="ARBA00037883"/>
    </source>
</evidence>
<gene>
    <name evidence="7" type="primary">ETNK2</name>
    <name evidence="7" type="ORF">DERF_000374</name>
    <name evidence="6" type="ORF">HUG17_8189</name>
</gene>
<comment type="pathway">
    <text evidence="3">Phospholipid metabolism; phosphatidylethanolamine biosynthesis; phosphatidylethanolamine from ethanolamine: step 1/3.</text>
</comment>
<dbReference type="GO" id="GO:0004305">
    <property type="term" value="F:ethanolamine kinase activity"/>
    <property type="evidence" value="ECO:0007669"/>
    <property type="project" value="UniProtKB-EC"/>
</dbReference>
<reference evidence="7" key="4">
    <citation type="journal article" date="2022" name="Res Sq">
        <title>Comparative Genomics Reveals Insights into the Divergent Evolution of Astigmatic Mites and Household Pest Adaptations.</title>
        <authorList>
            <person name="Xiong Q."/>
            <person name="Wan A.T.-Y."/>
            <person name="Liu X.-Y."/>
            <person name="Fung C.S.-H."/>
            <person name="Xiao X."/>
            <person name="Malainual N."/>
            <person name="Hou J."/>
            <person name="Wang L."/>
            <person name="Wang M."/>
            <person name="Yang K."/>
            <person name="Cui Y."/>
            <person name="Leung E."/>
            <person name="Nong W."/>
            <person name="Shin S.-K."/>
            <person name="Au S."/>
            <person name="Jeong K.Y."/>
            <person name="Chew F.T."/>
            <person name="Hui J."/>
            <person name="Leung T.F."/>
            <person name="Tungtrongchitr A."/>
            <person name="Zhong N."/>
            <person name="Liu Z."/>
            <person name="Tsui S."/>
        </authorList>
    </citation>
    <scope>NUCLEOTIDE SEQUENCE</scope>
    <source>
        <strain evidence="7">Derf</strain>
        <tissue evidence="7">Whole organism</tissue>
    </source>
</reference>
<dbReference type="PANTHER" id="PTHR22603">
    <property type="entry name" value="CHOLINE/ETHANOALAMINE KINASE"/>
    <property type="match status" value="1"/>
</dbReference>
<evidence type="ECO:0000256" key="2">
    <source>
        <dbReference type="ARBA" id="ARBA00023264"/>
    </source>
</evidence>
<keyword evidence="1" id="KW-0594">Phospholipid biosynthesis</keyword>
<name>A0A922I8R4_DERFA</name>
<evidence type="ECO:0000256" key="5">
    <source>
        <dbReference type="ARBA" id="ARBA00038874"/>
    </source>
</evidence>
<dbReference type="Gene3D" id="3.30.200.20">
    <property type="entry name" value="Phosphorylase Kinase, domain 1"/>
    <property type="match status" value="1"/>
</dbReference>
<keyword evidence="7" id="KW-0808">Transferase</keyword>
<keyword evidence="8" id="KW-1185">Reference proteome</keyword>
<dbReference type="GO" id="GO:0006646">
    <property type="term" value="P:phosphatidylethanolamine biosynthetic process"/>
    <property type="evidence" value="ECO:0007669"/>
    <property type="project" value="TreeGrafter"/>
</dbReference>
<dbReference type="OrthoDB" id="10267235at2759"/>
<keyword evidence="1" id="KW-0443">Lipid metabolism</keyword>
<accession>A0A922I8R4</accession>
<reference evidence="6" key="3">
    <citation type="journal article" date="2021" name="World Allergy Organ. J.">
        <title>Chromosome-level assembly of Dermatophagoides farinae genome and transcriptome reveals two novel allergens Der f 37 and Der f 39.</title>
        <authorList>
            <person name="Chen J."/>
            <person name="Cai Z."/>
            <person name="Fan D."/>
            <person name="Hu J."/>
            <person name="Hou Y."/>
            <person name="He Y."/>
            <person name="Zhang Z."/>
            <person name="Zhao Z."/>
            <person name="Gao P."/>
            <person name="Hu W."/>
            <person name="Sun J."/>
            <person name="Li J."/>
            <person name="Ji K."/>
        </authorList>
    </citation>
    <scope>NUCLEOTIDE SEQUENCE</scope>
    <source>
        <strain evidence="6">JKM2019</strain>
    </source>
</reference>
<dbReference type="Gene3D" id="3.90.1200.10">
    <property type="match status" value="1"/>
</dbReference>
<organism evidence="7 8">
    <name type="scientific">Dermatophagoides farinae</name>
    <name type="common">American house dust mite</name>
    <dbReference type="NCBI Taxonomy" id="6954"/>
    <lineage>
        <taxon>Eukaryota</taxon>
        <taxon>Metazoa</taxon>
        <taxon>Ecdysozoa</taxon>
        <taxon>Arthropoda</taxon>
        <taxon>Chelicerata</taxon>
        <taxon>Arachnida</taxon>
        <taxon>Acari</taxon>
        <taxon>Acariformes</taxon>
        <taxon>Sarcoptiformes</taxon>
        <taxon>Astigmata</taxon>
        <taxon>Psoroptidia</taxon>
        <taxon>Analgoidea</taxon>
        <taxon>Pyroglyphidae</taxon>
        <taxon>Dermatophagoidinae</taxon>
        <taxon>Dermatophagoides</taxon>
    </lineage>
</organism>
<protein>
    <recommendedName>
        <fullName evidence="5">ethanolamine kinase</fullName>
        <ecNumber evidence="5">2.7.1.82</ecNumber>
    </recommendedName>
</protein>
<dbReference type="EMBL" id="SDOV01000005">
    <property type="protein sequence ID" value="KAH7640720.1"/>
    <property type="molecule type" value="Genomic_DNA"/>
</dbReference>
<dbReference type="Proteomes" id="UP000790347">
    <property type="component" value="Unassembled WGS sequence"/>
</dbReference>
<evidence type="ECO:0000313" key="7">
    <source>
        <dbReference type="EMBL" id="KAH9526273.1"/>
    </source>
</evidence>
<keyword evidence="7" id="KW-0418">Kinase</keyword>
<comment type="caution">
    <text evidence="7">The sequence shown here is derived from an EMBL/GenBank/DDBJ whole genome shotgun (WGS) entry which is preliminary data.</text>
</comment>
<dbReference type="Pfam" id="PF01633">
    <property type="entry name" value="Choline_kinase"/>
    <property type="match status" value="1"/>
</dbReference>
<evidence type="ECO:0000313" key="8">
    <source>
        <dbReference type="Proteomes" id="UP000790347"/>
    </source>
</evidence>
<dbReference type="CDD" id="cd05157">
    <property type="entry name" value="ETNK_euk"/>
    <property type="match status" value="1"/>
</dbReference>
<dbReference type="GO" id="GO:0005737">
    <property type="term" value="C:cytoplasm"/>
    <property type="evidence" value="ECO:0007669"/>
    <property type="project" value="TreeGrafter"/>
</dbReference>
<reference evidence="7" key="1">
    <citation type="submission" date="2013-05" db="EMBL/GenBank/DDBJ databases">
        <authorList>
            <person name="Yim A.K.Y."/>
            <person name="Chan T.F."/>
            <person name="Ji K.M."/>
            <person name="Liu X.Y."/>
            <person name="Zhou J.W."/>
            <person name="Li R.Q."/>
            <person name="Yang K.Y."/>
            <person name="Li J."/>
            <person name="Li M."/>
            <person name="Law P.T.W."/>
            <person name="Wu Y.L."/>
            <person name="Cai Z.L."/>
            <person name="Qin H."/>
            <person name="Bao Y."/>
            <person name="Leung R.K.K."/>
            <person name="Ng P.K.S."/>
            <person name="Zou J."/>
            <person name="Zhong X.J."/>
            <person name="Ran P.X."/>
            <person name="Zhong N.S."/>
            <person name="Liu Z.G."/>
            <person name="Tsui S.K.W."/>
        </authorList>
    </citation>
    <scope>NUCLEOTIDE SEQUENCE</scope>
    <source>
        <strain evidence="7">Derf</strain>
        <tissue evidence="7">Whole organism</tissue>
    </source>
</reference>
<dbReference type="PANTHER" id="PTHR22603:SF66">
    <property type="entry name" value="ETHANOLAMINE KINASE"/>
    <property type="match status" value="1"/>
</dbReference>
<keyword evidence="1" id="KW-0444">Lipid biosynthesis</keyword>
<evidence type="ECO:0000256" key="4">
    <source>
        <dbReference type="ARBA" id="ARBA00038211"/>
    </source>
</evidence>
<dbReference type="AlphaFoldDB" id="A0A922I8R4"/>
<evidence type="ECO:0000313" key="6">
    <source>
        <dbReference type="EMBL" id="KAH7640720.1"/>
    </source>
</evidence>
<dbReference type="InterPro" id="IPR011009">
    <property type="entry name" value="Kinase-like_dom_sf"/>
</dbReference>
<dbReference type="EMBL" id="ASGP02000001">
    <property type="protein sequence ID" value="KAH9526273.1"/>
    <property type="molecule type" value="Genomic_DNA"/>
</dbReference>
<sequence length="367" mass="43251">MDETLPKFHVQITEDRLHDGARELISKIRPEWPLNKLLFKIFTDGITNRLIGVYVDPRNKHHDDMILIRIYGQNTDLFIDRNVECRNMRIMYKHGLSAPIYGTFLNGICYGYSPGKVLDENLVRDPNISRLIAEKMAQMHTLKPLKTTAINNIQQSPIQACLFRDLRKFIAIVDSALPLKLHPTTSRRLKNYCDIENLKTELEYLQQILTPLHSPIVFCHNDLLLKNIIFNESTNNVTFIDFEYSDYNYQAFDIANHFCEFCGVNSFDYNLYPNQEFQFRWLKIYLRKLYSLTNGNVDDNQLDDSILERNVETLFNAVNKFTLASCLYWGIWALVQMSNSSIDFDYKSFAFQRLDEYYRRKKHLSFV</sequence>
<dbReference type="EC" id="2.7.1.82" evidence="5"/>
<dbReference type="Proteomes" id="UP000828236">
    <property type="component" value="Unassembled WGS sequence"/>
</dbReference>